<dbReference type="PRINTS" id="PR00633">
    <property type="entry name" value="RCCNDNSATION"/>
</dbReference>
<evidence type="ECO:0000313" key="4">
    <source>
        <dbReference type="Proteomes" id="UP000002195"/>
    </source>
</evidence>
<dbReference type="PhylomeDB" id="Q55GN7"/>
<feature type="repeat" description="RCC1" evidence="2">
    <location>
        <begin position="400"/>
        <end position="462"/>
    </location>
</feature>
<dbReference type="RefSeq" id="XP_647147.1">
    <property type="nucleotide sequence ID" value="XM_642055.1"/>
</dbReference>
<dbReference type="InterPro" id="IPR009091">
    <property type="entry name" value="RCC1/BLIP-II"/>
</dbReference>
<protein>
    <submittedName>
        <fullName evidence="3">Uncharacterized protein</fullName>
    </submittedName>
</protein>
<dbReference type="SMR" id="Q55GN7"/>
<dbReference type="Proteomes" id="UP000002195">
    <property type="component" value="Unassembled WGS sequence"/>
</dbReference>
<name>Q55GN7_DICDI</name>
<dbReference type="InParanoid" id="Q55GN7"/>
<dbReference type="SUPFAM" id="SSF50985">
    <property type="entry name" value="RCC1/BLIP-II"/>
    <property type="match status" value="1"/>
</dbReference>
<dbReference type="Pfam" id="PF00415">
    <property type="entry name" value="RCC1"/>
    <property type="match status" value="6"/>
</dbReference>
<dbReference type="dictyBase" id="DDB_G0267586"/>
<dbReference type="Gene3D" id="2.130.10.30">
    <property type="entry name" value="Regulator of chromosome condensation 1/beta-lactamase-inhibitor protein II"/>
    <property type="match status" value="2"/>
</dbReference>
<accession>Q55GN7</accession>
<evidence type="ECO:0000313" key="3">
    <source>
        <dbReference type="EMBL" id="EAL73246.1"/>
    </source>
</evidence>
<dbReference type="InterPro" id="IPR000408">
    <property type="entry name" value="Reg_chr_condens"/>
</dbReference>
<comment type="caution">
    <text evidence="3">The sequence shown here is derived from an EMBL/GenBank/DDBJ whole genome shotgun (WGS) entry which is preliminary data.</text>
</comment>
<feature type="repeat" description="RCC1" evidence="2">
    <location>
        <begin position="161"/>
        <end position="212"/>
    </location>
</feature>
<feature type="repeat" description="RCC1" evidence="2">
    <location>
        <begin position="265"/>
        <end position="339"/>
    </location>
</feature>
<dbReference type="KEGG" id="ddi:DDB_G0267586"/>
<gene>
    <name evidence="3" type="ORF">DDB_G0267586</name>
</gene>
<dbReference type="PaxDb" id="44689-DDB0189389"/>
<dbReference type="PROSITE" id="PS50012">
    <property type="entry name" value="RCC1_3"/>
    <property type="match status" value="6"/>
</dbReference>
<keyword evidence="1" id="KW-0677">Repeat</keyword>
<dbReference type="PANTHER" id="PTHR22870">
    <property type="entry name" value="REGULATOR OF CHROMOSOME CONDENSATION"/>
    <property type="match status" value="1"/>
</dbReference>
<dbReference type="OMA" id="PHEVNFG"/>
<keyword evidence="4" id="KW-1185">Reference proteome</keyword>
<feature type="repeat" description="RCC1" evidence="2">
    <location>
        <begin position="340"/>
        <end position="399"/>
    </location>
</feature>
<dbReference type="GeneID" id="8615950"/>
<dbReference type="AlphaFoldDB" id="Q55GN7"/>
<dbReference type="InterPro" id="IPR051210">
    <property type="entry name" value="Ub_ligase/GEF_domain"/>
</dbReference>
<dbReference type="PROSITE" id="PS00626">
    <property type="entry name" value="RCC1_2"/>
    <property type="match status" value="1"/>
</dbReference>
<dbReference type="HOGENOM" id="CLU_601921_0_0_1"/>
<evidence type="ECO:0000256" key="2">
    <source>
        <dbReference type="PROSITE-ProRule" id="PRU00235"/>
    </source>
</evidence>
<evidence type="ECO:0000256" key="1">
    <source>
        <dbReference type="ARBA" id="ARBA00022737"/>
    </source>
</evidence>
<dbReference type="STRING" id="44689.Q55GN7"/>
<dbReference type="eggNOG" id="KOG1426">
    <property type="taxonomic scope" value="Eukaryota"/>
</dbReference>
<dbReference type="PANTHER" id="PTHR22870:SF408">
    <property type="entry name" value="OS09G0560450 PROTEIN"/>
    <property type="match status" value="1"/>
</dbReference>
<reference evidence="3 4" key="1">
    <citation type="journal article" date="2005" name="Nature">
        <title>The genome of the social amoeba Dictyostelium discoideum.</title>
        <authorList>
            <consortium name="The Dictyostelium discoideum Sequencing Consortium"/>
            <person name="Eichinger L."/>
            <person name="Pachebat J.A."/>
            <person name="Glockner G."/>
            <person name="Rajandream M.A."/>
            <person name="Sucgang R."/>
            <person name="Berriman M."/>
            <person name="Song J."/>
            <person name="Olsen R."/>
            <person name="Szafranski K."/>
            <person name="Xu Q."/>
            <person name="Tunggal B."/>
            <person name="Kummerfeld S."/>
            <person name="Madera M."/>
            <person name="Konfortov B.A."/>
            <person name="Rivero F."/>
            <person name="Bankier A.T."/>
            <person name="Lehmann R."/>
            <person name="Hamlin N."/>
            <person name="Davies R."/>
            <person name="Gaudet P."/>
            <person name="Fey P."/>
            <person name="Pilcher K."/>
            <person name="Chen G."/>
            <person name="Saunders D."/>
            <person name="Sodergren E."/>
            <person name="Davis P."/>
            <person name="Kerhornou A."/>
            <person name="Nie X."/>
            <person name="Hall N."/>
            <person name="Anjard C."/>
            <person name="Hemphill L."/>
            <person name="Bason N."/>
            <person name="Farbrother P."/>
            <person name="Desany B."/>
            <person name="Just E."/>
            <person name="Morio T."/>
            <person name="Rost R."/>
            <person name="Churcher C."/>
            <person name="Cooper J."/>
            <person name="Haydock S."/>
            <person name="van Driessche N."/>
            <person name="Cronin A."/>
            <person name="Goodhead I."/>
            <person name="Muzny D."/>
            <person name="Mourier T."/>
            <person name="Pain A."/>
            <person name="Lu M."/>
            <person name="Harper D."/>
            <person name="Lindsay R."/>
            <person name="Hauser H."/>
            <person name="James K."/>
            <person name="Quiles M."/>
            <person name="Madan Babu M."/>
            <person name="Saito T."/>
            <person name="Buchrieser C."/>
            <person name="Wardroper A."/>
            <person name="Felder M."/>
            <person name="Thangavelu M."/>
            <person name="Johnson D."/>
            <person name="Knights A."/>
            <person name="Loulseged H."/>
            <person name="Mungall K."/>
            <person name="Oliver K."/>
            <person name="Price C."/>
            <person name="Quail M.A."/>
            <person name="Urushihara H."/>
            <person name="Hernandez J."/>
            <person name="Rabbinowitsch E."/>
            <person name="Steffen D."/>
            <person name="Sanders M."/>
            <person name="Ma J."/>
            <person name="Kohara Y."/>
            <person name="Sharp S."/>
            <person name="Simmonds M."/>
            <person name="Spiegler S."/>
            <person name="Tivey A."/>
            <person name="Sugano S."/>
            <person name="White B."/>
            <person name="Walker D."/>
            <person name="Woodward J."/>
            <person name="Winckler T."/>
            <person name="Tanaka Y."/>
            <person name="Shaulsky G."/>
            <person name="Schleicher M."/>
            <person name="Weinstock G."/>
            <person name="Rosenthal A."/>
            <person name="Cox E.C."/>
            <person name="Chisholm R.L."/>
            <person name="Gibbs R."/>
            <person name="Loomis W.F."/>
            <person name="Platzer M."/>
            <person name="Kay R.R."/>
            <person name="Williams J."/>
            <person name="Dear P.H."/>
            <person name="Noegel A.A."/>
            <person name="Barrell B."/>
            <person name="Kuspa A."/>
        </authorList>
    </citation>
    <scope>NUCLEOTIDE SEQUENCE [LARGE SCALE GENOMIC DNA]</scope>
    <source>
        <strain evidence="3 4">AX4</strain>
    </source>
</reference>
<feature type="repeat" description="RCC1" evidence="2">
    <location>
        <begin position="213"/>
        <end position="264"/>
    </location>
</feature>
<feature type="repeat" description="RCC1" evidence="2">
    <location>
        <begin position="38"/>
        <end position="104"/>
    </location>
</feature>
<proteinExistence type="predicted"/>
<dbReference type="VEuPathDB" id="AmoebaDB:DDB_G0267586"/>
<dbReference type="EMBL" id="AAFI02000003">
    <property type="protein sequence ID" value="EAL73246.1"/>
    <property type="molecule type" value="Genomic_DNA"/>
</dbReference>
<sequence>MKSINFLNKTKGIFNYYNNFQRNHCSIVLNGNKENKISSLYSWGCNKDGKLGNNNELVDCEAFPNRISSFQINNNQIIDNQSFSNIGIKDIECGHYHTMIIDKNDNLYQCGWTSFVGINNLTKNNKNLIPTIINPSSSSSSFKIKNVSGGRRHTLILTKDGKVYSYGIGSEYQLGHGDNQNRSEPTEIEQLSKYAIIKVVSGWGHSIALSNDGKLYSWGFSNDSQTGHGFLIDNPIKSPKLIASDFNFKNVFSGSDFVITITDKGELITFGSNEFGQLGNGTIINQEFPINIINNHFGGGGGGGGANSKFNKIIESAGKGKFDKRISCGFSHCLILNDDGELFTFGWNGNGQLGIGRSNSNNNNTYESIPIKLDSSLFNGEKIEMVSAGRNHSVALTESGRLYLWGNSNHGKLGNGTVSGNIYEPTELFDFDESVPQSFPLEFQKVLNISTGFDHTIIELLE</sequence>
<organism evidence="3 4">
    <name type="scientific">Dictyostelium discoideum</name>
    <name type="common">Social amoeba</name>
    <dbReference type="NCBI Taxonomy" id="44689"/>
    <lineage>
        <taxon>Eukaryota</taxon>
        <taxon>Amoebozoa</taxon>
        <taxon>Evosea</taxon>
        <taxon>Eumycetozoa</taxon>
        <taxon>Dictyostelia</taxon>
        <taxon>Dictyosteliales</taxon>
        <taxon>Dictyosteliaceae</taxon>
        <taxon>Dictyostelium</taxon>
    </lineage>
</organism>
<dbReference type="FunCoup" id="Q55GN7">
    <property type="interactions" value="5"/>
</dbReference>